<dbReference type="GO" id="GO:0005313">
    <property type="term" value="F:L-glutamate transmembrane transporter activity"/>
    <property type="evidence" value="ECO:0007669"/>
    <property type="project" value="TreeGrafter"/>
</dbReference>
<dbReference type="InterPro" id="IPR013057">
    <property type="entry name" value="AA_transpt_TM"/>
</dbReference>
<evidence type="ECO:0000313" key="11">
    <source>
        <dbReference type="EMBL" id="KAH0575289.1"/>
    </source>
</evidence>
<dbReference type="GO" id="GO:0061459">
    <property type="term" value="F:L-arginine transmembrane transporter activity"/>
    <property type="evidence" value="ECO:0007669"/>
    <property type="project" value="TreeGrafter"/>
</dbReference>
<dbReference type="GO" id="GO:0005290">
    <property type="term" value="F:L-histidine transmembrane transporter activity"/>
    <property type="evidence" value="ECO:0007669"/>
    <property type="project" value="TreeGrafter"/>
</dbReference>
<dbReference type="PANTHER" id="PTHR22950">
    <property type="entry name" value="AMINO ACID TRANSPORTER"/>
    <property type="match status" value="1"/>
</dbReference>
<feature type="transmembrane region" description="Helical" evidence="9">
    <location>
        <begin position="47"/>
        <end position="69"/>
    </location>
</feature>
<evidence type="ECO:0000256" key="2">
    <source>
        <dbReference type="ARBA" id="ARBA00008066"/>
    </source>
</evidence>
<feature type="transmembrane region" description="Helical" evidence="9">
    <location>
        <begin position="119"/>
        <end position="141"/>
    </location>
</feature>
<feature type="transmembrane region" description="Helical" evidence="9">
    <location>
        <begin position="367"/>
        <end position="389"/>
    </location>
</feature>
<dbReference type="RefSeq" id="XP_067766062.1">
    <property type="nucleotide sequence ID" value="XM_067906794.1"/>
</dbReference>
<comment type="similarity">
    <text evidence="2">Belongs to the amino acid/polyamine transporter 2 family.</text>
</comment>
<keyword evidence="7 9" id="KW-1133">Transmembrane helix</keyword>
<dbReference type="Proteomes" id="UP000018208">
    <property type="component" value="Unassembled WGS sequence"/>
</dbReference>
<evidence type="ECO:0000259" key="10">
    <source>
        <dbReference type="Pfam" id="PF01490"/>
    </source>
</evidence>
<comment type="caution">
    <text evidence="11">The sequence shown here is derived from an EMBL/GenBank/DDBJ whole genome shotgun (WGS) entry which is preliminary data.</text>
</comment>
<feature type="transmembrane region" description="Helical" evidence="9">
    <location>
        <begin position="75"/>
        <end position="95"/>
    </location>
</feature>
<keyword evidence="12" id="KW-1185">Reference proteome</keyword>
<comment type="subcellular location">
    <subcellularLocation>
        <location evidence="1">Vacuole membrane</location>
        <topology evidence="1">Multi-pass membrane protein</topology>
    </subcellularLocation>
</comment>
<dbReference type="GO" id="GO:0005302">
    <property type="term" value="F:L-tyrosine transmembrane transporter activity"/>
    <property type="evidence" value="ECO:0007669"/>
    <property type="project" value="TreeGrafter"/>
</dbReference>
<keyword evidence="5 9" id="KW-0812">Transmembrane</keyword>
<feature type="transmembrane region" description="Helical" evidence="9">
    <location>
        <begin position="258"/>
        <end position="281"/>
    </location>
</feature>
<evidence type="ECO:0000313" key="12">
    <source>
        <dbReference type="Proteomes" id="UP000018208"/>
    </source>
</evidence>
<feature type="transmembrane region" description="Helical" evidence="9">
    <location>
        <begin position="401"/>
        <end position="421"/>
    </location>
</feature>
<feature type="transmembrane region" description="Helical" evidence="9">
    <location>
        <begin position="156"/>
        <end position="175"/>
    </location>
</feature>
<dbReference type="PANTHER" id="PTHR22950:SF678">
    <property type="entry name" value="VACUOLAR AMINO ACID TRANSPORTER 5-RELATED"/>
    <property type="match status" value="1"/>
</dbReference>
<dbReference type="AlphaFoldDB" id="A0A9P8LW03"/>
<reference evidence="11 12" key="1">
    <citation type="journal article" date="2014" name="PLoS Genet.">
        <title>The Genome of Spironucleus salmonicida Highlights a Fish Pathogen Adapted to Fluctuating Environments.</title>
        <authorList>
            <person name="Xu F."/>
            <person name="Jerlstrom-Hultqvist J."/>
            <person name="Einarsson E."/>
            <person name="Astvaldsson A."/>
            <person name="Svard S.G."/>
            <person name="Andersson J.O."/>
        </authorList>
    </citation>
    <scope>NUCLEOTIDE SEQUENCE [LARGE SCALE GENOMIC DNA]</scope>
    <source>
        <strain evidence="11 12">ATCC 50377</strain>
    </source>
</reference>
<feature type="domain" description="Amino acid transporter transmembrane" evidence="10">
    <location>
        <begin position="44"/>
        <end position="417"/>
    </location>
</feature>
<feature type="transmembrane region" description="Helical" evidence="9">
    <location>
        <begin position="225"/>
        <end position="246"/>
    </location>
</feature>
<sequence>MPEQRSRVWSILTAQSMLSNSLEMEQIDELTKELEKMQEPSKSQSPTACIFNFINSTLGSGVLTIPYIFSVAGYIMGPLISISFAVLALISFFMLKKACDATQKFQFNQLTFALFNNKILGIISVLMQLIFIQGALISYVVVIKDNMWFFGQDQELYRNLATTGATLLLILPLCFLKQLKMLKFVSYAILVVFFYITLVLAIILFRKLKIQPLNVQAFQVNLKSLFALSLSIHAYSAQYNFVNLYCELQNREKNACKVLFSTSLLVVCTYLLVGFFGYFAFEKLTQPDILSNLPHTILAEIANSSLLFFMICHFPLPVYAMRKGMESLIWNVKEVAYWKSVIISCSIVGVSLAIGLFVHSVDTVLDFTSTVAGGSLGFIFPALFAGKVYRKEGSLRGQVACAIYMGVGIAIIILAFGIGIYKWA</sequence>
<keyword evidence="3" id="KW-0813">Transport</keyword>
<dbReference type="Pfam" id="PF01490">
    <property type="entry name" value="Aa_trans"/>
    <property type="match status" value="1"/>
</dbReference>
<evidence type="ECO:0000256" key="4">
    <source>
        <dbReference type="ARBA" id="ARBA00022554"/>
    </source>
</evidence>
<organism evidence="11 12">
    <name type="scientific">Spironucleus salmonicida</name>
    <dbReference type="NCBI Taxonomy" id="348837"/>
    <lineage>
        <taxon>Eukaryota</taxon>
        <taxon>Metamonada</taxon>
        <taxon>Diplomonadida</taxon>
        <taxon>Hexamitidae</taxon>
        <taxon>Hexamitinae</taxon>
        <taxon>Spironucleus</taxon>
    </lineage>
</organism>
<feature type="transmembrane region" description="Helical" evidence="9">
    <location>
        <begin position="301"/>
        <end position="320"/>
    </location>
</feature>
<name>A0A9P8LW03_9EUKA</name>
<proteinExistence type="inferred from homology"/>
<gene>
    <name evidence="11" type="ORF">SS50377_22916</name>
</gene>
<dbReference type="OrthoDB" id="438545at2759"/>
<dbReference type="GO" id="GO:0015194">
    <property type="term" value="F:L-serine transmembrane transporter activity"/>
    <property type="evidence" value="ECO:0007669"/>
    <property type="project" value="TreeGrafter"/>
</dbReference>
<evidence type="ECO:0000256" key="1">
    <source>
        <dbReference type="ARBA" id="ARBA00004128"/>
    </source>
</evidence>
<dbReference type="GO" id="GO:0005774">
    <property type="term" value="C:vacuolar membrane"/>
    <property type="evidence" value="ECO:0007669"/>
    <property type="project" value="UniProtKB-SubCell"/>
</dbReference>
<accession>A0A9P8LW03</accession>
<evidence type="ECO:0000256" key="3">
    <source>
        <dbReference type="ARBA" id="ARBA00022448"/>
    </source>
</evidence>
<dbReference type="GO" id="GO:0015189">
    <property type="term" value="F:L-lysine transmembrane transporter activity"/>
    <property type="evidence" value="ECO:0007669"/>
    <property type="project" value="TreeGrafter"/>
</dbReference>
<keyword evidence="4" id="KW-0926">Vacuole</keyword>
<dbReference type="GeneID" id="94296939"/>
<evidence type="ECO:0000256" key="9">
    <source>
        <dbReference type="SAM" id="Phobius"/>
    </source>
</evidence>
<protein>
    <submittedName>
        <fullName evidence="11">Amino acid transporter</fullName>
    </submittedName>
</protein>
<dbReference type="EMBL" id="AUWU02000003">
    <property type="protein sequence ID" value="KAH0575289.1"/>
    <property type="molecule type" value="Genomic_DNA"/>
</dbReference>
<dbReference type="KEGG" id="ssao:94296939"/>
<evidence type="ECO:0000256" key="8">
    <source>
        <dbReference type="ARBA" id="ARBA00023136"/>
    </source>
</evidence>
<feature type="transmembrane region" description="Helical" evidence="9">
    <location>
        <begin position="341"/>
        <end position="361"/>
    </location>
</feature>
<keyword evidence="6" id="KW-0029">Amino-acid transport</keyword>
<evidence type="ECO:0000256" key="7">
    <source>
        <dbReference type="ARBA" id="ARBA00022989"/>
    </source>
</evidence>
<evidence type="ECO:0000256" key="6">
    <source>
        <dbReference type="ARBA" id="ARBA00022970"/>
    </source>
</evidence>
<feature type="transmembrane region" description="Helical" evidence="9">
    <location>
        <begin position="187"/>
        <end position="205"/>
    </location>
</feature>
<keyword evidence="8 9" id="KW-0472">Membrane</keyword>
<evidence type="ECO:0000256" key="5">
    <source>
        <dbReference type="ARBA" id="ARBA00022692"/>
    </source>
</evidence>